<dbReference type="InterPro" id="IPR051320">
    <property type="entry name" value="Viral_Replic_Matur_Polypro"/>
</dbReference>
<evidence type="ECO:0008006" key="3">
    <source>
        <dbReference type="Google" id="ProtNLM"/>
    </source>
</evidence>
<protein>
    <recommendedName>
        <fullName evidence="3">Reverse transcriptase domain-containing protein</fullName>
    </recommendedName>
</protein>
<comment type="caution">
    <text evidence="1">The sequence shown here is derived from an EMBL/GenBank/DDBJ whole genome shotgun (WGS) entry which is preliminary data.</text>
</comment>
<dbReference type="InterPro" id="IPR043502">
    <property type="entry name" value="DNA/RNA_pol_sf"/>
</dbReference>
<dbReference type="PANTHER" id="PTHR33064">
    <property type="entry name" value="POL PROTEIN"/>
    <property type="match status" value="1"/>
</dbReference>
<sequence length="204" mass="23996">MVHRWHYHTIQDSLIPIQNMIHRLESQGVISKAHSPFDSPVWPVRKSSDEWKLTVDYHDLNEVMPPLNAAVRDMLELPFELESKAAQWYAATDIVNAFFSIHSAAECRPQVAFTWRGIQEQKQMPYNLLQWEKCLSCGQYSPKQMLPISLVHCICSWIDVLKAQCSKLHIISYYFSWKLKFIVLGRHLHMQTCRPQVEMLFHLF</sequence>
<dbReference type="AlphaFoldDB" id="A0A1V4J8T4"/>
<dbReference type="EMBL" id="LSYS01008511">
    <property type="protein sequence ID" value="OPJ68611.1"/>
    <property type="molecule type" value="Genomic_DNA"/>
</dbReference>
<proteinExistence type="predicted"/>
<dbReference type="STRING" id="372326.A0A1V4J8T4"/>
<organism evidence="1 2">
    <name type="scientific">Patagioenas fasciata monilis</name>
    <dbReference type="NCBI Taxonomy" id="372326"/>
    <lineage>
        <taxon>Eukaryota</taxon>
        <taxon>Metazoa</taxon>
        <taxon>Chordata</taxon>
        <taxon>Craniata</taxon>
        <taxon>Vertebrata</taxon>
        <taxon>Euteleostomi</taxon>
        <taxon>Archelosauria</taxon>
        <taxon>Archosauria</taxon>
        <taxon>Dinosauria</taxon>
        <taxon>Saurischia</taxon>
        <taxon>Theropoda</taxon>
        <taxon>Coelurosauria</taxon>
        <taxon>Aves</taxon>
        <taxon>Neognathae</taxon>
        <taxon>Neoaves</taxon>
        <taxon>Columbimorphae</taxon>
        <taxon>Columbiformes</taxon>
        <taxon>Columbidae</taxon>
        <taxon>Patagioenas</taxon>
    </lineage>
</organism>
<dbReference type="Proteomes" id="UP000190648">
    <property type="component" value="Unassembled WGS sequence"/>
</dbReference>
<keyword evidence="2" id="KW-1185">Reference proteome</keyword>
<dbReference type="Gene3D" id="3.10.10.10">
    <property type="entry name" value="HIV Type 1 Reverse Transcriptase, subunit A, domain 1"/>
    <property type="match status" value="1"/>
</dbReference>
<name>A0A1V4J8T4_PATFA</name>
<accession>A0A1V4J8T4</accession>
<gene>
    <name evidence="1" type="ORF">AV530_000237</name>
</gene>
<dbReference type="SUPFAM" id="SSF56672">
    <property type="entry name" value="DNA/RNA polymerases"/>
    <property type="match status" value="1"/>
</dbReference>
<dbReference type="OrthoDB" id="9950135at2759"/>
<dbReference type="PANTHER" id="PTHR33064:SF29">
    <property type="entry name" value="PEPTIDASE A2 DOMAIN-CONTAINING PROTEIN-RELATED"/>
    <property type="match status" value="1"/>
</dbReference>
<reference evidence="1 2" key="1">
    <citation type="submission" date="2016-02" db="EMBL/GenBank/DDBJ databases">
        <title>Band-tailed pigeon sequencing and assembly.</title>
        <authorList>
            <person name="Soares A.E."/>
            <person name="Novak B.J."/>
            <person name="Rice E.S."/>
            <person name="O'Connell B."/>
            <person name="Chang D."/>
            <person name="Weber S."/>
            <person name="Shapiro B."/>
        </authorList>
    </citation>
    <scope>NUCLEOTIDE SEQUENCE [LARGE SCALE GENOMIC DNA]</scope>
    <source>
        <strain evidence="1">BTP2013</strain>
        <tissue evidence="1">Blood</tissue>
    </source>
</reference>
<evidence type="ECO:0000313" key="1">
    <source>
        <dbReference type="EMBL" id="OPJ68611.1"/>
    </source>
</evidence>
<evidence type="ECO:0000313" key="2">
    <source>
        <dbReference type="Proteomes" id="UP000190648"/>
    </source>
</evidence>